<feature type="non-terminal residue" evidence="1">
    <location>
        <position position="1"/>
    </location>
</feature>
<organism evidence="1">
    <name type="scientific">Anoplophora glabripennis</name>
    <name type="common">Asian longhorn beetle</name>
    <name type="synonym">Anoplophora nobilis</name>
    <dbReference type="NCBI Taxonomy" id="217634"/>
    <lineage>
        <taxon>Eukaryota</taxon>
        <taxon>Metazoa</taxon>
        <taxon>Ecdysozoa</taxon>
        <taxon>Arthropoda</taxon>
        <taxon>Hexapoda</taxon>
        <taxon>Insecta</taxon>
        <taxon>Pterygota</taxon>
        <taxon>Neoptera</taxon>
        <taxon>Endopterygota</taxon>
        <taxon>Coleoptera</taxon>
        <taxon>Polyphaga</taxon>
        <taxon>Cucujiformia</taxon>
        <taxon>Chrysomeloidea</taxon>
        <taxon>Cerambycidae</taxon>
        <taxon>Lamiinae</taxon>
        <taxon>Lamiini</taxon>
        <taxon>Anoplophora</taxon>
    </lineage>
</organism>
<sequence length="117" mass="13463">QNLEYSTGTVSLRKGRLENVSNIKRYNDVTINYSVCMKKVTFSLPIKFDILKFVYQYHSIMWSLTAKGEVQAILKNMKAKIIISFDFEKCVVSLDQFNITDQGQLSVSFSGRGFSDW</sequence>
<dbReference type="Pfam" id="PF16984">
    <property type="entry name" value="Grp7_allergen"/>
    <property type="match status" value="1"/>
</dbReference>
<dbReference type="AlphaFoldDB" id="V5I6L7"/>
<dbReference type="Gene3D" id="3.15.10.50">
    <property type="match status" value="1"/>
</dbReference>
<reference evidence="1" key="1">
    <citation type="submission" date="2013-07" db="EMBL/GenBank/DDBJ databases">
        <title>Midgut Transcriptome Profiling of Anoplphora glabripennis, a Lignocellulose Degrading, Wood-Boring Cerambycid.</title>
        <authorList>
            <person name="Scully E.D."/>
            <person name="Hoover K."/>
            <person name="Carlson J.E."/>
            <person name="Tien M."/>
            <person name="Geib S.M."/>
        </authorList>
    </citation>
    <scope>NUCLEOTIDE SEQUENCE</scope>
</reference>
<evidence type="ECO:0000313" key="1">
    <source>
        <dbReference type="EMBL" id="JAB60501.1"/>
    </source>
</evidence>
<name>V5I6L7_ANOGL</name>
<dbReference type="EMBL" id="GALX01007965">
    <property type="protein sequence ID" value="JAB60501.1"/>
    <property type="molecule type" value="Transcribed_RNA"/>
</dbReference>
<dbReference type="InterPro" id="IPR020234">
    <property type="entry name" value="Mite_allergen_group-7"/>
</dbReference>
<dbReference type="InterPro" id="IPR038602">
    <property type="entry name" value="Mite_allergen_7_sf"/>
</dbReference>
<proteinExistence type="predicted"/>
<accession>V5I6L7</accession>
<feature type="non-terminal residue" evidence="1">
    <location>
        <position position="117"/>
    </location>
</feature>
<protein>
    <submittedName>
        <fullName evidence="1">Uncharacterized protein</fullName>
    </submittedName>
</protein>